<dbReference type="Gene3D" id="3.30.560.10">
    <property type="entry name" value="Glucose Oxidase, domain 3"/>
    <property type="match status" value="1"/>
</dbReference>
<dbReference type="SUPFAM" id="SSF51905">
    <property type="entry name" value="FAD/NAD(P)-binding domain"/>
    <property type="match status" value="1"/>
</dbReference>
<dbReference type="PIRSF" id="PIRSF000137">
    <property type="entry name" value="Alcohol_oxidase"/>
    <property type="match status" value="1"/>
</dbReference>
<feature type="binding site" evidence="3">
    <location>
        <position position="287"/>
    </location>
    <ligand>
        <name>FAD</name>
        <dbReference type="ChEBI" id="CHEBI:57692"/>
    </ligand>
</feature>
<feature type="domain" description="Glucose-methanol-choline oxidoreductase N-terminal" evidence="5">
    <location>
        <begin position="335"/>
        <end position="349"/>
    </location>
</feature>
<name>A0AA39GRL6_SARSR</name>
<evidence type="ECO:0000256" key="1">
    <source>
        <dbReference type="ARBA" id="ARBA00010790"/>
    </source>
</evidence>
<dbReference type="Pfam" id="PF05199">
    <property type="entry name" value="GMC_oxred_C"/>
    <property type="match status" value="1"/>
</dbReference>
<dbReference type="GO" id="GO:0044550">
    <property type="term" value="P:secondary metabolite biosynthetic process"/>
    <property type="evidence" value="ECO:0007669"/>
    <property type="project" value="TreeGrafter"/>
</dbReference>
<feature type="binding site" evidence="3">
    <location>
        <position position="127"/>
    </location>
    <ligand>
        <name>FAD</name>
        <dbReference type="ChEBI" id="CHEBI:57692"/>
    </ligand>
</feature>
<dbReference type="InterPro" id="IPR036188">
    <property type="entry name" value="FAD/NAD-bd_sf"/>
</dbReference>
<dbReference type="SUPFAM" id="SSF54373">
    <property type="entry name" value="FAD-linked reductases, C-terminal domain"/>
    <property type="match status" value="1"/>
</dbReference>
<sequence>MAPSMLARALPVGILAARALGLPAHAQYATFLERQSDALDQYDFVVVGAGTAGLTVADRLSEDGQYTVLVVEYGYLDTSHTIEALTVPDIASGPPDIYPPETRMYNISSVPQTGLDGTPKRLAAGAVVGGSSAVNGMVFMRGSAEDYDAWVWAAGEDHRQEFAAEWGWDNLLPYFRKSVTFEPPTAKMVDEYNMTYDVEAAYGGTTPVWSSYRPFNWPATIAMWDAFKQIPGYRFPKEAASGNASGVCWTPNSINPNTERRSFARTGHYEGEPATRGNFHILPAHRVTQLLLSPSSDSDDWVAEGVRLAPREERNDMSKKLREVRARKEVIVAAGAVHTPQVLQRSGIGPRGVLEAAGAEVKVELPGVGENLQDHPNLGISYQFSKQYSPNSGMLQTDPEFAAEALELWETNKTGPYTAYLNSVAFLPLNLISDRAEEIVQSILDQDPGEYLHADADPTVIAGYVQQKETLAKQFQSDDSTLLEVPFSGNPFFSTVLLKSLSRGTLHISPADDGVDPAGRGDMEPVLDFRTFSNPIDLDLVVEMVKGVRGFMSSAPMMEAFGATETSPGGNVTDQDELKAFISRMMSPSTAHPVGTAALAPRELGGVVAPDLTVYGTSKLSIADNSIIPLIPSTHTSSTAYAIGEKVSCAKPDNGEKPMIVVRGELMFVLGCRYDTS</sequence>
<evidence type="ECO:0000256" key="4">
    <source>
        <dbReference type="SAM" id="SignalP"/>
    </source>
</evidence>
<dbReference type="InterPro" id="IPR012132">
    <property type="entry name" value="GMC_OxRdtase"/>
</dbReference>
<dbReference type="PANTHER" id="PTHR11552">
    <property type="entry name" value="GLUCOSE-METHANOL-CHOLINE GMC OXIDOREDUCTASE"/>
    <property type="match status" value="1"/>
</dbReference>
<dbReference type="PANTHER" id="PTHR11552:SF115">
    <property type="entry name" value="DEHYDROGENASE XPTC-RELATED"/>
    <property type="match status" value="1"/>
</dbReference>
<dbReference type="InterPro" id="IPR000172">
    <property type="entry name" value="GMC_OxRdtase_N"/>
</dbReference>
<dbReference type="Pfam" id="PF00732">
    <property type="entry name" value="GMC_oxred_N"/>
    <property type="match status" value="1"/>
</dbReference>
<dbReference type="AlphaFoldDB" id="A0AA39GRL6"/>
<comment type="cofactor">
    <cofactor evidence="3">
        <name>FAD</name>
        <dbReference type="ChEBI" id="CHEBI:57692"/>
    </cofactor>
</comment>
<proteinExistence type="inferred from homology"/>
<protein>
    <recommendedName>
        <fullName evidence="5">Glucose-methanol-choline oxidoreductase N-terminal domain-containing protein</fullName>
    </recommendedName>
</protein>
<evidence type="ECO:0000313" key="6">
    <source>
        <dbReference type="EMBL" id="KAK0392290.1"/>
    </source>
</evidence>
<feature type="binding site" evidence="3">
    <location>
        <begin position="135"/>
        <end position="138"/>
    </location>
    <ligand>
        <name>FAD</name>
        <dbReference type="ChEBI" id="CHEBI:57692"/>
    </ligand>
</feature>
<feature type="active site" description="Proton acceptor" evidence="2">
    <location>
        <position position="635"/>
    </location>
</feature>
<dbReference type="Proteomes" id="UP001175261">
    <property type="component" value="Unassembled WGS sequence"/>
</dbReference>
<dbReference type="GO" id="GO:0050660">
    <property type="term" value="F:flavin adenine dinucleotide binding"/>
    <property type="evidence" value="ECO:0007669"/>
    <property type="project" value="InterPro"/>
</dbReference>
<gene>
    <name evidence="6" type="ORF">NLU13_1786</name>
</gene>
<keyword evidence="7" id="KW-1185">Reference proteome</keyword>
<evidence type="ECO:0000256" key="2">
    <source>
        <dbReference type="PIRSR" id="PIRSR000137-1"/>
    </source>
</evidence>
<feature type="chain" id="PRO_5041279446" description="Glucose-methanol-choline oxidoreductase N-terminal domain-containing protein" evidence="4">
    <location>
        <begin position="22"/>
        <end position="677"/>
    </location>
</feature>
<reference evidence="6" key="1">
    <citation type="submission" date="2022-10" db="EMBL/GenBank/DDBJ databases">
        <title>Determination and structural analysis of whole genome sequence of Sarocladium strictum F4-1.</title>
        <authorList>
            <person name="Hu L."/>
            <person name="Jiang Y."/>
        </authorList>
    </citation>
    <scope>NUCLEOTIDE SEQUENCE</scope>
    <source>
        <strain evidence="6">F4-1</strain>
    </source>
</reference>
<keyword evidence="4" id="KW-0732">Signal</keyword>
<accession>A0AA39GRL6</accession>
<dbReference type="InterPro" id="IPR007867">
    <property type="entry name" value="GMC_OxRtase_C"/>
</dbReference>
<dbReference type="Gene3D" id="3.50.50.60">
    <property type="entry name" value="FAD/NAD(P)-binding domain"/>
    <property type="match status" value="1"/>
</dbReference>
<keyword evidence="3" id="KW-0274">FAD</keyword>
<comment type="similarity">
    <text evidence="1">Belongs to the GMC oxidoreductase family.</text>
</comment>
<organism evidence="6 7">
    <name type="scientific">Sarocladium strictum</name>
    <name type="common">Black bundle disease fungus</name>
    <name type="synonym">Acremonium strictum</name>
    <dbReference type="NCBI Taxonomy" id="5046"/>
    <lineage>
        <taxon>Eukaryota</taxon>
        <taxon>Fungi</taxon>
        <taxon>Dikarya</taxon>
        <taxon>Ascomycota</taxon>
        <taxon>Pezizomycotina</taxon>
        <taxon>Sordariomycetes</taxon>
        <taxon>Hypocreomycetidae</taxon>
        <taxon>Hypocreales</taxon>
        <taxon>Sarocladiaceae</taxon>
        <taxon>Sarocladium</taxon>
    </lineage>
</organism>
<dbReference type="GO" id="GO:0016614">
    <property type="term" value="F:oxidoreductase activity, acting on CH-OH group of donors"/>
    <property type="evidence" value="ECO:0007669"/>
    <property type="project" value="InterPro"/>
</dbReference>
<evidence type="ECO:0000259" key="5">
    <source>
        <dbReference type="PROSITE" id="PS00624"/>
    </source>
</evidence>
<feature type="signal peptide" evidence="4">
    <location>
        <begin position="1"/>
        <end position="21"/>
    </location>
</feature>
<feature type="active site" description="Proton donor" evidence="2">
    <location>
        <position position="592"/>
    </location>
</feature>
<keyword evidence="3" id="KW-0285">Flavoprotein</keyword>
<evidence type="ECO:0000256" key="3">
    <source>
        <dbReference type="PIRSR" id="PIRSR000137-2"/>
    </source>
</evidence>
<dbReference type="PROSITE" id="PS00624">
    <property type="entry name" value="GMC_OXRED_2"/>
    <property type="match status" value="1"/>
</dbReference>
<evidence type="ECO:0000313" key="7">
    <source>
        <dbReference type="Proteomes" id="UP001175261"/>
    </source>
</evidence>
<dbReference type="EMBL" id="JAPDFR010000001">
    <property type="protein sequence ID" value="KAK0392290.1"/>
    <property type="molecule type" value="Genomic_DNA"/>
</dbReference>
<comment type="caution">
    <text evidence="6">The sequence shown here is derived from an EMBL/GenBank/DDBJ whole genome shotgun (WGS) entry which is preliminary data.</text>
</comment>